<dbReference type="Gene3D" id="3.40.30.10">
    <property type="entry name" value="Glutaredoxin"/>
    <property type="match status" value="1"/>
</dbReference>
<dbReference type="InterPro" id="IPR036282">
    <property type="entry name" value="Glutathione-S-Trfase_C_sf"/>
</dbReference>
<dbReference type="CDD" id="cd03189">
    <property type="entry name" value="GST_C_GTT1_like"/>
    <property type="match status" value="1"/>
</dbReference>
<evidence type="ECO:0000313" key="4">
    <source>
        <dbReference type="EMBL" id="QIR07765.1"/>
    </source>
</evidence>
<dbReference type="RefSeq" id="WP_167315287.1">
    <property type="nucleotide sequence ID" value="NZ_CP050267.1"/>
</dbReference>
<dbReference type="PROSITE" id="PS50405">
    <property type="entry name" value="GST_CTER"/>
    <property type="match status" value="1"/>
</dbReference>
<dbReference type="SUPFAM" id="SSF52833">
    <property type="entry name" value="Thioredoxin-like"/>
    <property type="match status" value="1"/>
</dbReference>
<organism evidence="4 5">
    <name type="scientific">Salinivibrio costicola</name>
    <name type="common">Vibrio costicola</name>
    <dbReference type="NCBI Taxonomy" id="51367"/>
    <lineage>
        <taxon>Bacteria</taxon>
        <taxon>Pseudomonadati</taxon>
        <taxon>Pseudomonadota</taxon>
        <taxon>Gammaproteobacteria</taxon>
        <taxon>Vibrionales</taxon>
        <taxon>Vibrionaceae</taxon>
        <taxon>Salinivibrio</taxon>
    </lineage>
</organism>
<dbReference type="SFLD" id="SFLDG00358">
    <property type="entry name" value="Main_(cytGST)"/>
    <property type="match status" value="1"/>
</dbReference>
<proteinExistence type="inferred from homology"/>
<comment type="similarity">
    <text evidence="1">Belongs to the GST superfamily.</text>
</comment>
<dbReference type="EMBL" id="CP050267">
    <property type="protein sequence ID" value="QIR07765.1"/>
    <property type="molecule type" value="Genomic_DNA"/>
</dbReference>
<dbReference type="InterPro" id="IPR040079">
    <property type="entry name" value="Glutathione_S-Trfase"/>
</dbReference>
<keyword evidence="5" id="KW-1185">Reference proteome</keyword>
<dbReference type="Proteomes" id="UP000501408">
    <property type="component" value="Chromosome 2"/>
</dbReference>
<dbReference type="Gene3D" id="1.20.1050.10">
    <property type="match status" value="1"/>
</dbReference>
<dbReference type="Pfam" id="PF02798">
    <property type="entry name" value="GST_N"/>
    <property type="match status" value="1"/>
</dbReference>
<dbReference type="SFLD" id="SFLDG01150">
    <property type="entry name" value="Main.1:_Beta-like"/>
    <property type="match status" value="1"/>
</dbReference>
<evidence type="ECO:0000259" key="3">
    <source>
        <dbReference type="PROSITE" id="PS50405"/>
    </source>
</evidence>
<dbReference type="PANTHER" id="PTHR44051:SF9">
    <property type="entry name" value="GLUTATHIONE S-TRANSFERASE 1"/>
    <property type="match status" value="1"/>
</dbReference>
<dbReference type="Pfam" id="PF00043">
    <property type="entry name" value="GST_C"/>
    <property type="match status" value="1"/>
</dbReference>
<evidence type="ECO:0000259" key="2">
    <source>
        <dbReference type="PROSITE" id="PS50404"/>
    </source>
</evidence>
<dbReference type="SUPFAM" id="SSF47616">
    <property type="entry name" value="GST C-terminal domain-like"/>
    <property type="match status" value="1"/>
</dbReference>
<dbReference type="PROSITE" id="PS50404">
    <property type="entry name" value="GST_NTER"/>
    <property type="match status" value="1"/>
</dbReference>
<dbReference type="InterPro" id="IPR004046">
    <property type="entry name" value="GST_C"/>
</dbReference>
<dbReference type="InterPro" id="IPR036249">
    <property type="entry name" value="Thioredoxin-like_sf"/>
</dbReference>
<sequence>MIIIHHLEQSRSQRIVWLLEALGVPYQIKTYSRDPNTKLAPPELKRVHPLGKAPVIEDEGTVIAESGAIIEYILEKYGDGRLAPQTPEQKGHYRYWMHYAEGSLMPILVMSLIFSKIPEAPMPFFVRPLAKKLMKGVTDQFIAPQLRDHLAMIEHHLATHDWLCGDTLTAADIQMSFPLIAMRPRLDPQQHGHIVAYLERIEQQPGYQSALCVVGPLKTL</sequence>
<gene>
    <name evidence="4" type="ORF">HBA18_15315</name>
</gene>
<feature type="domain" description="GST N-terminal" evidence="2">
    <location>
        <begin position="1"/>
        <end position="81"/>
    </location>
</feature>
<evidence type="ECO:0000256" key="1">
    <source>
        <dbReference type="RuleBase" id="RU003494"/>
    </source>
</evidence>
<name>A0ABX6K8B7_SALCS</name>
<dbReference type="InterPro" id="IPR010987">
    <property type="entry name" value="Glutathione-S-Trfase_C-like"/>
</dbReference>
<dbReference type="CDD" id="cd03046">
    <property type="entry name" value="GST_N_GTT1_like"/>
    <property type="match status" value="1"/>
</dbReference>
<dbReference type="PANTHER" id="PTHR44051">
    <property type="entry name" value="GLUTATHIONE S-TRANSFERASE-RELATED"/>
    <property type="match status" value="1"/>
</dbReference>
<reference evidence="4 5" key="1">
    <citation type="submission" date="2020-03" db="EMBL/GenBank/DDBJ databases">
        <title>Genome mining reveals the biosynthetic pathways of PHA and ectoines of the halophilic strain Salinivibrio costicola M318 isolated from fermented shrimp paste.</title>
        <authorList>
            <person name="Doan T.V."/>
            <person name="Tran L.T."/>
            <person name="Trieu T.A."/>
            <person name="Nguyen Q.V."/>
            <person name="Quach T.N."/>
            <person name="Phi T.Q."/>
            <person name="Kumar S."/>
        </authorList>
    </citation>
    <scope>NUCLEOTIDE SEQUENCE [LARGE SCALE GENOMIC DNA]</scope>
    <source>
        <strain evidence="4 5">M318</strain>
    </source>
</reference>
<evidence type="ECO:0000313" key="5">
    <source>
        <dbReference type="Proteomes" id="UP000501408"/>
    </source>
</evidence>
<feature type="domain" description="GST C-terminal" evidence="3">
    <location>
        <begin position="86"/>
        <end position="220"/>
    </location>
</feature>
<dbReference type="SFLD" id="SFLDS00019">
    <property type="entry name" value="Glutathione_Transferase_(cytos"/>
    <property type="match status" value="1"/>
</dbReference>
<dbReference type="InterPro" id="IPR004045">
    <property type="entry name" value="Glutathione_S-Trfase_N"/>
</dbReference>
<accession>A0ABX6K8B7</accession>
<protein>
    <submittedName>
        <fullName evidence="4">Glutathione S-transferase</fullName>
    </submittedName>
</protein>